<keyword evidence="2" id="KW-1133">Transmembrane helix</keyword>
<comment type="caution">
    <text evidence="4">The sequence shown here is derived from an EMBL/GenBank/DDBJ whole genome shotgun (WGS) entry which is preliminary data.</text>
</comment>
<keyword evidence="5" id="KW-1185">Reference proteome</keyword>
<evidence type="ECO:0000256" key="3">
    <source>
        <dbReference type="SAM" id="SignalP"/>
    </source>
</evidence>
<feature type="region of interest" description="Disordered" evidence="1">
    <location>
        <begin position="676"/>
        <end position="796"/>
    </location>
</feature>
<protein>
    <recommendedName>
        <fullName evidence="6">LPXTG cell wall anchor domain-containing protein</fullName>
    </recommendedName>
</protein>
<evidence type="ECO:0000256" key="1">
    <source>
        <dbReference type="SAM" id="MobiDB-lite"/>
    </source>
</evidence>
<feature type="compositionally biased region" description="Low complexity" evidence="1">
    <location>
        <begin position="755"/>
        <end position="765"/>
    </location>
</feature>
<reference evidence="4 5" key="1">
    <citation type="submission" date="2020-08" db="EMBL/GenBank/DDBJ databases">
        <title>Genomic Encyclopedia of Type Strains, Phase III (KMG-III): the genomes of soil and plant-associated and newly described type strains.</title>
        <authorList>
            <person name="Whitman W."/>
        </authorList>
    </citation>
    <scope>NUCLEOTIDE SEQUENCE [LARGE SCALE GENOMIC DNA]</scope>
    <source>
        <strain evidence="4 5">CECT 8305</strain>
    </source>
</reference>
<dbReference type="Proteomes" id="UP000588098">
    <property type="component" value="Unassembled WGS sequence"/>
</dbReference>
<name>A0A7W9Q783_9ACTN</name>
<accession>A0A7W9Q783</accession>
<feature type="transmembrane region" description="Helical" evidence="2">
    <location>
        <begin position="801"/>
        <end position="822"/>
    </location>
</feature>
<evidence type="ECO:0000256" key="2">
    <source>
        <dbReference type="SAM" id="Phobius"/>
    </source>
</evidence>
<feature type="chain" id="PRO_5039210896" description="LPXTG cell wall anchor domain-containing protein" evidence="3">
    <location>
        <begin position="19"/>
        <end position="831"/>
    </location>
</feature>
<sequence length="831" mass="91121">MSTPIRERLRIRPGFALAACAAAGMLLTGLPALQGDADAAPGPGRRCDEKWLGRTYDTPVAGSGIKGKNQPYSVNPDKERGSYPVDNPAHAFDGLKAPSAAQQKLAGDTTADIEKWKAKYEQSKNTKYRVLEYYARYGNHLRTSGKPTRDFSRYMDRWIIGNEVNRVKGDSFERKIVKDFKLVGPDWICQKEVPVRGKDGKPVVDKDGKPVVRRYDAYNARTREFVEFKSNGKHIARQFGYDRLVLRDPQWRDHSLRLITGEKTTSNTVKQFDALNRQLANERGKPGSTPVTIREQRNTPAPRWRPNQYTRYDKVFNPDPRRAGTLGPINDAAWRSGDTPDQARQVQRQYQGANTRGGLGRGPGGVDFTTLELSYVGNPVKGKALDYSFKADYVKDEEANPGWGGKAKLQLASDAFFTWLALSPDKFWVNLNPDQPDRIMDNAFAKTDAGRTLLEADLAMKHDFAAAINPDKHPSARTFWDNAPRRAGLPCFPETRLWIEPKTAKVREQDGGIYILDAPLKVSAEWMDVEWHPPGARVCDLTDPEKRTSERLLRQHVMPEVEKRVNTSPGYADLRRVYASRVAAEWTRQQDAKKPTDFRSIINSNDASRWPLRGENANWSKHETYERYMKSGREGVEWFKLEYGGQVYNQGVGGVDFSKSPKRNITKTQFTVEKPRLDTTTKTSVHAETSYRDTETAYLGGNGSGPEQGDGNPTPSPTPTPTGTGGPTPTGSGEPTPAPTGTGGPDPTPTGTGGPSSTPTDSGGPTPAPTGTGGTDPTLPPTSGPKDPGGGLADTGSSAPVGLIAGIAAALAAAGAALTWWVRRRRNGGTG</sequence>
<organism evidence="4 5">
    <name type="scientific">Streptomyces zagrosensis</name>
    <dbReference type="NCBI Taxonomy" id="1042984"/>
    <lineage>
        <taxon>Bacteria</taxon>
        <taxon>Bacillati</taxon>
        <taxon>Actinomycetota</taxon>
        <taxon>Actinomycetes</taxon>
        <taxon>Kitasatosporales</taxon>
        <taxon>Streptomycetaceae</taxon>
        <taxon>Streptomyces</taxon>
    </lineage>
</organism>
<evidence type="ECO:0000313" key="4">
    <source>
        <dbReference type="EMBL" id="MBB5934880.1"/>
    </source>
</evidence>
<evidence type="ECO:0000313" key="5">
    <source>
        <dbReference type="Proteomes" id="UP000588098"/>
    </source>
</evidence>
<feature type="signal peptide" evidence="3">
    <location>
        <begin position="1"/>
        <end position="18"/>
    </location>
</feature>
<keyword evidence="2" id="KW-0472">Membrane</keyword>
<keyword evidence="2" id="KW-0812">Transmembrane</keyword>
<feature type="compositionally biased region" description="Basic and acidic residues" evidence="1">
    <location>
        <begin position="311"/>
        <end position="322"/>
    </location>
</feature>
<evidence type="ECO:0008006" key="6">
    <source>
        <dbReference type="Google" id="ProtNLM"/>
    </source>
</evidence>
<keyword evidence="3" id="KW-0732">Signal</keyword>
<dbReference type="EMBL" id="JACHJL010000004">
    <property type="protein sequence ID" value="MBB5934880.1"/>
    <property type="molecule type" value="Genomic_DNA"/>
</dbReference>
<gene>
    <name evidence="4" type="ORF">FHS42_001930</name>
</gene>
<dbReference type="AlphaFoldDB" id="A0A7W9Q783"/>
<feature type="region of interest" description="Disordered" evidence="1">
    <location>
        <begin position="282"/>
        <end position="340"/>
    </location>
</feature>
<dbReference type="RefSeq" id="WP_184570847.1">
    <property type="nucleotide sequence ID" value="NZ_JACHJL010000004.1"/>
</dbReference>
<proteinExistence type="predicted"/>